<comment type="caution">
    <text evidence="4">The sequence shown here is derived from an EMBL/GenBank/DDBJ whole genome shotgun (WGS) entry which is preliminary data.</text>
</comment>
<dbReference type="AlphaFoldDB" id="A0AAV9CJ15"/>
<feature type="transmembrane region" description="Helical" evidence="2">
    <location>
        <begin position="426"/>
        <end position="444"/>
    </location>
</feature>
<evidence type="ECO:0000313" key="5">
    <source>
        <dbReference type="Proteomes" id="UP001180020"/>
    </source>
</evidence>
<keyword evidence="3" id="KW-0732">Signal</keyword>
<name>A0AAV9CJ15_ACOCL</name>
<keyword evidence="2" id="KW-0812">Transmembrane</keyword>
<dbReference type="PANTHER" id="PTHR33538">
    <property type="entry name" value="PROTEIN GAMETE EXPRESSED 1"/>
    <property type="match status" value="1"/>
</dbReference>
<keyword evidence="2" id="KW-1133">Transmembrane helix</keyword>
<keyword evidence="1" id="KW-0175">Coiled coil</keyword>
<feature type="transmembrane region" description="Helical" evidence="2">
    <location>
        <begin position="490"/>
        <end position="510"/>
    </location>
</feature>
<dbReference type="PANTHER" id="PTHR33538:SF2">
    <property type="entry name" value="PROTEIN GAMETE EXPRESSED 1"/>
    <property type="match status" value="1"/>
</dbReference>
<feature type="chain" id="PRO_5043709613" evidence="3">
    <location>
        <begin position="23"/>
        <end position="619"/>
    </location>
</feature>
<proteinExistence type="predicted"/>
<keyword evidence="5" id="KW-1185">Reference proteome</keyword>
<evidence type="ECO:0000256" key="3">
    <source>
        <dbReference type="SAM" id="SignalP"/>
    </source>
</evidence>
<gene>
    <name evidence="4" type="primary">GEX1</name>
    <name evidence="4" type="ORF">QJS10_CPB19g01688</name>
</gene>
<feature type="coiled-coil region" evidence="1">
    <location>
        <begin position="170"/>
        <end position="204"/>
    </location>
</feature>
<protein>
    <submittedName>
        <fullName evidence="4">Protein GAMETE EXPRESSED 1</fullName>
    </submittedName>
</protein>
<feature type="signal peptide" evidence="3">
    <location>
        <begin position="1"/>
        <end position="22"/>
    </location>
</feature>
<dbReference type="InterPro" id="IPR040346">
    <property type="entry name" value="GEX1/Brambleberry"/>
</dbReference>
<evidence type="ECO:0000256" key="2">
    <source>
        <dbReference type="SAM" id="Phobius"/>
    </source>
</evidence>
<evidence type="ECO:0000313" key="4">
    <source>
        <dbReference type="EMBL" id="KAK1288654.1"/>
    </source>
</evidence>
<dbReference type="Proteomes" id="UP001180020">
    <property type="component" value="Unassembled WGS sequence"/>
</dbReference>
<dbReference type="EMBL" id="JAUJYO010000019">
    <property type="protein sequence ID" value="KAK1288654.1"/>
    <property type="molecule type" value="Genomic_DNA"/>
</dbReference>
<accession>A0AAV9CJ15</accession>
<keyword evidence="2" id="KW-0472">Membrane</keyword>
<evidence type="ECO:0000256" key="1">
    <source>
        <dbReference type="SAM" id="Coils"/>
    </source>
</evidence>
<reference evidence="4" key="2">
    <citation type="submission" date="2023-06" db="EMBL/GenBank/DDBJ databases">
        <authorList>
            <person name="Ma L."/>
            <person name="Liu K.-W."/>
            <person name="Li Z."/>
            <person name="Hsiao Y.-Y."/>
            <person name="Qi Y."/>
            <person name="Fu T."/>
            <person name="Tang G."/>
            <person name="Zhang D."/>
            <person name="Sun W.-H."/>
            <person name="Liu D.-K."/>
            <person name="Li Y."/>
            <person name="Chen G.-Z."/>
            <person name="Liu X.-D."/>
            <person name="Liao X.-Y."/>
            <person name="Jiang Y.-T."/>
            <person name="Yu X."/>
            <person name="Hao Y."/>
            <person name="Huang J."/>
            <person name="Zhao X.-W."/>
            <person name="Ke S."/>
            <person name="Chen Y.-Y."/>
            <person name="Wu W.-L."/>
            <person name="Hsu J.-L."/>
            <person name="Lin Y.-F."/>
            <person name="Huang M.-D."/>
            <person name="Li C.-Y."/>
            <person name="Huang L."/>
            <person name="Wang Z.-W."/>
            <person name="Zhao X."/>
            <person name="Zhong W.-Y."/>
            <person name="Peng D.-H."/>
            <person name="Ahmad S."/>
            <person name="Lan S."/>
            <person name="Zhang J.-S."/>
            <person name="Tsai W.-C."/>
            <person name="Van De Peer Y."/>
            <person name="Liu Z.-J."/>
        </authorList>
    </citation>
    <scope>NUCLEOTIDE SEQUENCE</scope>
    <source>
        <strain evidence="4">CP</strain>
        <tissue evidence="4">Leaves</tissue>
    </source>
</reference>
<reference evidence="4" key="1">
    <citation type="journal article" date="2023" name="Nat. Commun.">
        <title>Diploid and tetraploid genomes of Acorus and the evolution of monocots.</title>
        <authorList>
            <person name="Ma L."/>
            <person name="Liu K.W."/>
            <person name="Li Z."/>
            <person name="Hsiao Y.Y."/>
            <person name="Qi Y."/>
            <person name="Fu T."/>
            <person name="Tang G.D."/>
            <person name="Zhang D."/>
            <person name="Sun W.H."/>
            <person name="Liu D.K."/>
            <person name="Li Y."/>
            <person name="Chen G.Z."/>
            <person name="Liu X.D."/>
            <person name="Liao X.Y."/>
            <person name="Jiang Y.T."/>
            <person name="Yu X."/>
            <person name="Hao Y."/>
            <person name="Huang J."/>
            <person name="Zhao X.W."/>
            <person name="Ke S."/>
            <person name="Chen Y.Y."/>
            <person name="Wu W.L."/>
            <person name="Hsu J.L."/>
            <person name="Lin Y.F."/>
            <person name="Huang M.D."/>
            <person name="Li C.Y."/>
            <person name="Huang L."/>
            <person name="Wang Z.W."/>
            <person name="Zhao X."/>
            <person name="Zhong W.Y."/>
            <person name="Peng D.H."/>
            <person name="Ahmad S."/>
            <person name="Lan S."/>
            <person name="Zhang J.S."/>
            <person name="Tsai W.C."/>
            <person name="Van de Peer Y."/>
            <person name="Liu Z.J."/>
        </authorList>
    </citation>
    <scope>NUCLEOTIDE SEQUENCE</scope>
    <source>
        <strain evidence="4">CP</strain>
    </source>
</reference>
<sequence length="619" mass="70090">MSDPRLALLALLLLSLLQQTLSWNWFRSSPPPNSIPSLGYSPTGASAAEFSIEALHSQRGLKLVEDAKLKLSVPNACWQNAYRNLFSSCADIASDKEKQSRLAWHLSDCFQRDSGRPGLPYCGSGSSMLRCLEVLNDSEHKIYLQFFLEANSICHQLQMNAFKYETERLVNDLKKSSEFAEDKLESLQEKSDVLLRNSDKLQDSFTWIDVQTQQVVKASKDVEAQVHDVLEQSKAIFEQSKGIASAQFDLREGQEEMKEGLVSGMAVLRESYESLGDGIEKLRGEATKIEGEIIGVRDSMLVKMESLHDKADNIGNVTGTSLEKQRQLLDGQSVALEGIEFLTKFLSQALEESRETLERLTEFGHKQQEELLRRQEQIEQSHDRLIQNSQSILAAQEEFEAKQSNIFAALDKLYVLHNAILLESRYIKAFVFYSLSIFLLYMLTSAKQTSGARSHLYLGLVVTFLVEFSIVRFGVHDIDNQSLVTSKVFLARSSFMLVASIQILYSFFTYRDYEKLNHQMLLSLIEKVNAMENYNTECDSAWSQFSWIESEEVDEDEDPDYVLQEALQIAIAKMMKPKKACHGSNLALVVHRAPGNKKAKKPINNYSEKQSILSISIAF</sequence>
<organism evidence="4 5">
    <name type="scientific">Acorus calamus</name>
    <name type="common">Sweet flag</name>
    <dbReference type="NCBI Taxonomy" id="4465"/>
    <lineage>
        <taxon>Eukaryota</taxon>
        <taxon>Viridiplantae</taxon>
        <taxon>Streptophyta</taxon>
        <taxon>Embryophyta</taxon>
        <taxon>Tracheophyta</taxon>
        <taxon>Spermatophyta</taxon>
        <taxon>Magnoliopsida</taxon>
        <taxon>Liliopsida</taxon>
        <taxon>Acoraceae</taxon>
        <taxon>Acorus</taxon>
    </lineage>
</organism>
<feature type="transmembrane region" description="Helical" evidence="2">
    <location>
        <begin position="456"/>
        <end position="475"/>
    </location>
</feature>